<dbReference type="InterPro" id="IPR036259">
    <property type="entry name" value="MFS_trans_sf"/>
</dbReference>
<dbReference type="Proteomes" id="UP000002696">
    <property type="component" value="Chromosome"/>
</dbReference>
<evidence type="ECO:0000256" key="2">
    <source>
        <dbReference type="SAM" id="Phobius"/>
    </source>
</evidence>
<keyword evidence="2" id="KW-0472">Membrane</keyword>
<feature type="region of interest" description="Disordered" evidence="1">
    <location>
        <begin position="1"/>
        <end position="23"/>
    </location>
</feature>
<proteinExistence type="predicted"/>
<evidence type="ECO:0000313" key="4">
    <source>
        <dbReference type="Proteomes" id="UP000002696"/>
    </source>
</evidence>
<sequence length="229" mass="25061">MVQPPLARLDHYEDSRCDPASSLAAPHFRPVPVRRSGPSSFLGRPGWPRRTIGQHSDRWYSQAMGRSESWAAALIGIGLGIFMAAAGALYPGEGWWRWGLYAGAAMVLFSLIWLACLWFGRSRVTKKTEDAPQGPVGFRQDGGRITNHGKMTITGRQTAFHQTGGTLDNKGTLDVSGPVGEPGFRIDHMTIEAGRAEPAPTADEPKPRTSRGWVPGFDMPWLGKKTPRP</sequence>
<dbReference type="AlphaFoldDB" id="D9QG03"/>
<dbReference type="EMBL" id="CP002102">
    <property type="protein sequence ID" value="ADL00717.1"/>
    <property type="molecule type" value="Genomic_DNA"/>
</dbReference>
<protein>
    <submittedName>
        <fullName evidence="3">Uncharacterized protein</fullName>
    </submittedName>
</protein>
<accession>D9QG03</accession>
<keyword evidence="2" id="KW-0812">Transmembrane</keyword>
<feature type="transmembrane region" description="Helical" evidence="2">
    <location>
        <begin position="98"/>
        <end position="119"/>
    </location>
</feature>
<dbReference type="HOGENOM" id="CLU_1207947_0_0_5"/>
<feature type="region of interest" description="Disordered" evidence="1">
    <location>
        <begin position="195"/>
        <end position="229"/>
    </location>
</feature>
<dbReference type="STRING" id="633149.Bresu_1405"/>
<feature type="compositionally biased region" description="Basic and acidic residues" evidence="1">
    <location>
        <begin position="8"/>
        <end position="17"/>
    </location>
</feature>
<reference evidence="4" key="1">
    <citation type="journal article" date="2011" name="J. Bacteriol.">
        <title>Genome sequences of eight morphologically diverse alphaproteobacteria.</title>
        <authorList>
            <consortium name="US DOE Joint Genome Institute"/>
            <person name="Brown P.J."/>
            <person name="Kysela D.T."/>
            <person name="Buechlein A."/>
            <person name="Hemmerich C."/>
            <person name="Brun Y.V."/>
        </authorList>
    </citation>
    <scope>NUCLEOTIDE SEQUENCE [LARGE SCALE GENOMIC DNA]</scope>
    <source>
        <strain evidence="4">ATCC 15264 / DSM 4735 / LMG 14903 / NBRC 16000 / CB 81</strain>
    </source>
</reference>
<keyword evidence="4" id="KW-1185">Reference proteome</keyword>
<evidence type="ECO:0000313" key="3">
    <source>
        <dbReference type="EMBL" id="ADL00717.1"/>
    </source>
</evidence>
<dbReference type="SUPFAM" id="SSF103473">
    <property type="entry name" value="MFS general substrate transporter"/>
    <property type="match status" value="1"/>
</dbReference>
<keyword evidence="2" id="KW-1133">Transmembrane helix</keyword>
<feature type="transmembrane region" description="Helical" evidence="2">
    <location>
        <begin position="70"/>
        <end position="92"/>
    </location>
</feature>
<evidence type="ECO:0000256" key="1">
    <source>
        <dbReference type="SAM" id="MobiDB-lite"/>
    </source>
</evidence>
<name>D9QG03_BRESC</name>
<gene>
    <name evidence="3" type="ordered locus">Bresu_1405</name>
</gene>
<dbReference type="KEGG" id="bsb:Bresu_1405"/>
<organism evidence="3 4">
    <name type="scientific">Brevundimonas subvibrioides (strain ATCC 15264 / DSM 4735 / LMG 14903 / NBRC 16000 / CB 81)</name>
    <name type="common">Caulobacter subvibrioides</name>
    <dbReference type="NCBI Taxonomy" id="633149"/>
    <lineage>
        <taxon>Bacteria</taxon>
        <taxon>Pseudomonadati</taxon>
        <taxon>Pseudomonadota</taxon>
        <taxon>Alphaproteobacteria</taxon>
        <taxon>Caulobacterales</taxon>
        <taxon>Caulobacteraceae</taxon>
        <taxon>Brevundimonas</taxon>
    </lineage>
</organism>
<dbReference type="InParanoid" id="D9QG03"/>
<feature type="region of interest" description="Disordered" evidence="1">
    <location>
        <begin position="128"/>
        <end position="147"/>
    </location>
</feature>